<evidence type="ECO:0000313" key="4">
    <source>
        <dbReference type="Ensembl" id="ENSCCRP00000108518.1"/>
    </source>
</evidence>
<dbReference type="GO" id="GO:0055037">
    <property type="term" value="C:recycling endosome"/>
    <property type="evidence" value="ECO:0007669"/>
    <property type="project" value="TreeGrafter"/>
</dbReference>
<accession>A0A9J7XP43</accession>
<reference evidence="4" key="1">
    <citation type="submission" date="2025-08" db="UniProtKB">
        <authorList>
            <consortium name="Ensembl"/>
        </authorList>
    </citation>
    <scope>IDENTIFICATION</scope>
</reference>
<keyword evidence="2" id="KW-1133">Transmembrane helix</keyword>
<dbReference type="GO" id="GO:0005829">
    <property type="term" value="C:cytosol"/>
    <property type="evidence" value="ECO:0007669"/>
    <property type="project" value="GOC"/>
</dbReference>
<keyword evidence="2" id="KW-0472">Membrane</keyword>
<dbReference type="FunFam" id="2.30.29.30:FF:000300">
    <property type="entry name" value="pleckstrin homology domain-containing family J member 1"/>
    <property type="match status" value="1"/>
</dbReference>
<dbReference type="CDD" id="cd13258">
    <property type="entry name" value="PH_PLEKHJ1"/>
    <property type="match status" value="1"/>
</dbReference>
<dbReference type="GO" id="GO:0005769">
    <property type="term" value="C:early endosome"/>
    <property type="evidence" value="ECO:0007669"/>
    <property type="project" value="TreeGrafter"/>
</dbReference>
<dbReference type="PANTHER" id="PTHR22902">
    <property type="entry name" value="SESQUIPEDALIAN"/>
    <property type="match status" value="1"/>
</dbReference>
<dbReference type="InterPro" id="IPR001849">
    <property type="entry name" value="PH_domain"/>
</dbReference>
<keyword evidence="2" id="KW-0812">Transmembrane</keyword>
<dbReference type="PROSITE" id="PS50003">
    <property type="entry name" value="PH_DOMAIN"/>
    <property type="match status" value="1"/>
</dbReference>
<dbReference type="Ensembl" id="ENSCCRT00000198186.1">
    <property type="protein sequence ID" value="ENSCCRP00000108518.1"/>
    <property type="gene ID" value="ENSCCRG00000040625.2"/>
</dbReference>
<reference evidence="4" key="2">
    <citation type="submission" date="2025-09" db="UniProtKB">
        <authorList>
            <consortium name="Ensembl"/>
        </authorList>
    </citation>
    <scope>IDENTIFICATION</scope>
</reference>
<dbReference type="GO" id="GO:0005802">
    <property type="term" value="C:trans-Golgi network"/>
    <property type="evidence" value="ECO:0007669"/>
    <property type="project" value="TreeGrafter"/>
</dbReference>
<dbReference type="InterPro" id="IPR045188">
    <property type="entry name" value="Boi1/Boi2-like"/>
</dbReference>
<dbReference type="AlphaFoldDB" id="A0A9J7XP43"/>
<keyword evidence="5" id="KW-1185">Reference proteome</keyword>
<dbReference type="InterPro" id="IPR011993">
    <property type="entry name" value="PH-like_dom_sf"/>
</dbReference>
<dbReference type="Gene3D" id="2.30.29.30">
    <property type="entry name" value="Pleckstrin-homology domain (PH domain)/Phosphotyrosine-binding domain (PTB)"/>
    <property type="match status" value="1"/>
</dbReference>
<proteinExistence type="predicted"/>
<evidence type="ECO:0000256" key="1">
    <source>
        <dbReference type="ARBA" id="ARBA00041004"/>
    </source>
</evidence>
<dbReference type="PANTHER" id="PTHR22902:SF9">
    <property type="entry name" value="PLECKSTRIN HOMOLOGY DOMAIN-CONTAINING FAMILY J MEMBER 1"/>
    <property type="match status" value="1"/>
</dbReference>
<feature type="domain" description="PH" evidence="3">
    <location>
        <begin position="15"/>
        <end position="108"/>
    </location>
</feature>
<evidence type="ECO:0000259" key="3">
    <source>
        <dbReference type="PROSITE" id="PS50003"/>
    </source>
</evidence>
<dbReference type="GeneTree" id="ENSGT00390000005235"/>
<dbReference type="Pfam" id="PF00169">
    <property type="entry name" value="PH"/>
    <property type="match status" value="1"/>
</dbReference>
<dbReference type="GO" id="GO:0001881">
    <property type="term" value="P:receptor recycling"/>
    <property type="evidence" value="ECO:0007669"/>
    <property type="project" value="TreeGrafter"/>
</dbReference>
<evidence type="ECO:0000256" key="2">
    <source>
        <dbReference type="SAM" id="Phobius"/>
    </source>
</evidence>
<dbReference type="GO" id="GO:0042147">
    <property type="term" value="P:retrograde transport, endosome to Golgi"/>
    <property type="evidence" value="ECO:0007669"/>
    <property type="project" value="TreeGrafter"/>
</dbReference>
<protein>
    <recommendedName>
        <fullName evidence="1">Pleckstrin homology domain-containing family J member 1</fullName>
    </recommendedName>
</protein>
<dbReference type="SMART" id="SM00233">
    <property type="entry name" value="PH"/>
    <property type="match status" value="1"/>
</dbReference>
<evidence type="ECO:0000313" key="5">
    <source>
        <dbReference type="Proteomes" id="UP001108240"/>
    </source>
</evidence>
<dbReference type="Proteomes" id="UP001108240">
    <property type="component" value="Unplaced"/>
</dbReference>
<feature type="transmembrane region" description="Helical" evidence="2">
    <location>
        <begin position="146"/>
        <end position="167"/>
    </location>
</feature>
<dbReference type="SUPFAM" id="SSF50729">
    <property type="entry name" value="PH domain-like"/>
    <property type="match status" value="1"/>
</dbReference>
<sequence length="177" mass="20874">MRFNEKELVFLSRQPPERAAELGMRGPKKGDVVKRRVVKLIVNFLFYFRTDEDEPIGALLLEQCRVEREDDQVFSIVFLDEAERKYLFECDSQEQCVEWIDAIVKARTRWSSMGYQTKHVFRSTLVFLQLPHKHTQSSAFSGFSCVFRFFLFYSLPASITVIFYVFCELWGKCVILL</sequence>
<dbReference type="GO" id="GO:0007032">
    <property type="term" value="P:endosome organization"/>
    <property type="evidence" value="ECO:0007669"/>
    <property type="project" value="TreeGrafter"/>
</dbReference>
<name>A0A9J7XP43_CYPCA</name>
<organism evidence="4 5">
    <name type="scientific">Cyprinus carpio carpio</name>
    <dbReference type="NCBI Taxonomy" id="630221"/>
    <lineage>
        <taxon>Eukaryota</taxon>
        <taxon>Metazoa</taxon>
        <taxon>Chordata</taxon>
        <taxon>Craniata</taxon>
        <taxon>Vertebrata</taxon>
        <taxon>Euteleostomi</taxon>
        <taxon>Actinopterygii</taxon>
        <taxon>Neopterygii</taxon>
        <taxon>Teleostei</taxon>
        <taxon>Ostariophysi</taxon>
        <taxon>Cypriniformes</taxon>
        <taxon>Cyprinidae</taxon>
        <taxon>Cyprininae</taxon>
        <taxon>Cyprinus</taxon>
    </lineage>
</organism>